<feature type="transmembrane region" description="Helical" evidence="6">
    <location>
        <begin position="342"/>
        <end position="362"/>
    </location>
</feature>
<evidence type="ECO:0000256" key="1">
    <source>
        <dbReference type="ARBA" id="ARBA00004141"/>
    </source>
</evidence>
<comment type="subcellular location">
    <subcellularLocation>
        <location evidence="1">Membrane</location>
        <topology evidence="1">Multi-pass membrane protein</topology>
    </subcellularLocation>
</comment>
<dbReference type="EMBL" id="FOVE01000018">
    <property type="protein sequence ID" value="SFN82395.1"/>
    <property type="molecule type" value="Genomic_DNA"/>
</dbReference>
<dbReference type="InterPro" id="IPR021797">
    <property type="entry name" value="Wzy_C_2"/>
</dbReference>
<dbReference type="Proteomes" id="UP000242869">
    <property type="component" value="Unassembled WGS sequence"/>
</dbReference>
<feature type="region of interest" description="Disordered" evidence="5">
    <location>
        <begin position="577"/>
        <end position="603"/>
    </location>
</feature>
<feature type="transmembrane region" description="Helical" evidence="6">
    <location>
        <begin position="93"/>
        <end position="111"/>
    </location>
</feature>
<evidence type="ECO:0000259" key="8">
    <source>
        <dbReference type="Pfam" id="PF11846"/>
    </source>
</evidence>
<feature type="transmembrane region" description="Helical" evidence="6">
    <location>
        <begin position="36"/>
        <end position="54"/>
    </location>
</feature>
<dbReference type="PANTHER" id="PTHR37422:SF21">
    <property type="entry name" value="EXOQ-LIKE PROTEIN"/>
    <property type="match status" value="1"/>
</dbReference>
<dbReference type="PANTHER" id="PTHR37422">
    <property type="entry name" value="TEICHURONIC ACID BIOSYNTHESIS PROTEIN TUAE"/>
    <property type="match status" value="1"/>
</dbReference>
<feature type="transmembrane region" description="Helical" evidence="6">
    <location>
        <begin position="164"/>
        <end position="180"/>
    </location>
</feature>
<evidence type="ECO:0000313" key="10">
    <source>
        <dbReference type="EMBL" id="SFN82395.1"/>
    </source>
</evidence>
<dbReference type="GO" id="GO:0016020">
    <property type="term" value="C:membrane"/>
    <property type="evidence" value="ECO:0007669"/>
    <property type="project" value="UniProtKB-SubCell"/>
</dbReference>
<dbReference type="Pfam" id="PF04932">
    <property type="entry name" value="Wzy_C"/>
    <property type="match status" value="1"/>
</dbReference>
<evidence type="ECO:0000259" key="7">
    <source>
        <dbReference type="Pfam" id="PF04932"/>
    </source>
</evidence>
<dbReference type="InterPro" id="IPR031726">
    <property type="entry name" value="PglL_A"/>
</dbReference>
<evidence type="ECO:0000313" key="11">
    <source>
        <dbReference type="Proteomes" id="UP000242869"/>
    </source>
</evidence>
<name>A0A1I5C5W1_9NEIS</name>
<feature type="transmembrane region" description="Helical" evidence="6">
    <location>
        <begin position="123"/>
        <end position="144"/>
    </location>
</feature>
<dbReference type="GO" id="GO:0016874">
    <property type="term" value="F:ligase activity"/>
    <property type="evidence" value="ECO:0007669"/>
    <property type="project" value="UniProtKB-KW"/>
</dbReference>
<keyword evidence="2 6" id="KW-0812">Transmembrane</keyword>
<proteinExistence type="predicted"/>
<keyword evidence="10" id="KW-0436">Ligase</keyword>
<dbReference type="InterPro" id="IPR007016">
    <property type="entry name" value="O-antigen_ligase-rel_domated"/>
</dbReference>
<evidence type="ECO:0000256" key="5">
    <source>
        <dbReference type="SAM" id="MobiDB-lite"/>
    </source>
</evidence>
<gene>
    <name evidence="10" type="ORF">SAMN05660284_02344</name>
</gene>
<evidence type="ECO:0000259" key="9">
    <source>
        <dbReference type="Pfam" id="PF15864"/>
    </source>
</evidence>
<feature type="transmembrane region" description="Helical" evidence="6">
    <location>
        <begin position="187"/>
        <end position="202"/>
    </location>
</feature>
<dbReference type="RefSeq" id="WP_091196671.1">
    <property type="nucleotide sequence ID" value="NZ_FOVE01000018.1"/>
</dbReference>
<accession>A0A1I5C5W1</accession>
<protein>
    <submittedName>
        <fullName evidence="10">O-antigen ligase</fullName>
    </submittedName>
</protein>
<evidence type="ECO:0000256" key="3">
    <source>
        <dbReference type="ARBA" id="ARBA00022989"/>
    </source>
</evidence>
<sequence>MNKPLRYFQAILFLLAAVPCGIPFRYQPNPVFPSEIAAFALAALLVLGAAFVPVRDGERMRLPSMSLPWFALAAVIGLQTFLVYTPYLTERTIPVIYLLGAGFSVWGLARAKEHFGAEPLMEAFAWGLMVGAVFNSGVGLSQLIELFQSGWRLIYGNIGQRNMYAHYLAWGLAAAAWLATERKLPQWLFWLVASWLALSLAWSSSRSVFLYAAAWGAMAVFLIWRGRDRTRRFGLFLGAAALLILVMQFAAPLINDAIQTLLKAGNQAPTGVDRIASNGSRRLVEWKKAWLVFKDYPIMGAGWGAFSVHSVALHVQPDFAKVVESVLFTHAHNSLLNLMAEVGLAGTLVVVAGILWAFLALLRRWKDPVVLVAAAMVMVSILHSLVEYPLWYYHLFGPFVLMLLFMRDGGPVLPVPARAQLFGLATVAGVLLAGSIMGWVLYLKIYPLLDSSDDEQINAENIQKLESLRHHPLLDFYAEYALSSYIVASEKDIDWKLAILRKLNSLRPYPSQLTDQAVMEALKNQPEKARQLIRQAAYAYPESFDYFYNVVGRFSQPEVRILRKDLEEASAFFNLKPPPAAEEAPRRKFRKMRKKRPKKEDGL</sequence>
<feature type="domain" description="Virulence factor membrane-bound polymerase C-terminal" evidence="8">
    <location>
        <begin position="373"/>
        <end position="544"/>
    </location>
</feature>
<dbReference type="OrthoDB" id="4448at2"/>
<evidence type="ECO:0000256" key="2">
    <source>
        <dbReference type="ARBA" id="ARBA00022692"/>
    </source>
</evidence>
<dbReference type="Pfam" id="PF11846">
    <property type="entry name" value="Wzy_C_2"/>
    <property type="match status" value="1"/>
</dbReference>
<feature type="domain" description="Protein glycosylation ligase" evidence="9">
    <location>
        <begin position="154"/>
        <end position="178"/>
    </location>
</feature>
<keyword evidence="3 6" id="KW-1133">Transmembrane helix</keyword>
<reference evidence="11" key="1">
    <citation type="submission" date="2016-10" db="EMBL/GenBank/DDBJ databases">
        <authorList>
            <person name="Varghese N."/>
            <person name="Submissions S."/>
        </authorList>
    </citation>
    <scope>NUCLEOTIDE SEQUENCE [LARGE SCALE GENOMIC DNA]</scope>
    <source>
        <strain evidence="11">DSM 6150</strain>
    </source>
</reference>
<feature type="compositionally biased region" description="Basic residues" evidence="5">
    <location>
        <begin position="587"/>
        <end position="597"/>
    </location>
</feature>
<keyword evidence="11" id="KW-1185">Reference proteome</keyword>
<evidence type="ECO:0000256" key="6">
    <source>
        <dbReference type="SAM" id="Phobius"/>
    </source>
</evidence>
<feature type="transmembrane region" description="Helical" evidence="6">
    <location>
        <begin position="66"/>
        <end position="87"/>
    </location>
</feature>
<dbReference type="STRING" id="83765.SAMN05660284_02344"/>
<dbReference type="AlphaFoldDB" id="A0A1I5C5W1"/>
<organism evidence="10 11">
    <name type="scientific">Formivibrio citricus</name>
    <dbReference type="NCBI Taxonomy" id="83765"/>
    <lineage>
        <taxon>Bacteria</taxon>
        <taxon>Pseudomonadati</taxon>
        <taxon>Pseudomonadota</taxon>
        <taxon>Betaproteobacteria</taxon>
        <taxon>Neisseriales</taxon>
        <taxon>Chitinibacteraceae</taxon>
        <taxon>Formivibrio</taxon>
    </lineage>
</organism>
<feature type="transmembrane region" description="Helical" evidence="6">
    <location>
        <begin position="208"/>
        <end position="226"/>
    </location>
</feature>
<keyword evidence="4 6" id="KW-0472">Membrane</keyword>
<feature type="transmembrane region" description="Helical" evidence="6">
    <location>
        <begin position="421"/>
        <end position="442"/>
    </location>
</feature>
<feature type="transmembrane region" description="Helical" evidence="6">
    <location>
        <begin position="7"/>
        <end position="24"/>
    </location>
</feature>
<feature type="transmembrane region" description="Helical" evidence="6">
    <location>
        <begin position="369"/>
        <end position="385"/>
    </location>
</feature>
<dbReference type="Pfam" id="PF15864">
    <property type="entry name" value="PglL_A"/>
    <property type="match status" value="1"/>
</dbReference>
<feature type="transmembrane region" description="Helical" evidence="6">
    <location>
        <begin position="233"/>
        <end position="254"/>
    </location>
</feature>
<dbReference type="InterPro" id="IPR051533">
    <property type="entry name" value="WaaL-like"/>
</dbReference>
<feature type="domain" description="O-antigen ligase-related" evidence="7">
    <location>
        <begin position="192"/>
        <end position="350"/>
    </location>
</feature>
<evidence type="ECO:0000256" key="4">
    <source>
        <dbReference type="ARBA" id="ARBA00023136"/>
    </source>
</evidence>